<accession>A0AC61R7A5</accession>
<keyword evidence="2" id="KW-1185">Reference proteome</keyword>
<proteinExistence type="predicted"/>
<evidence type="ECO:0000313" key="2">
    <source>
        <dbReference type="Proteomes" id="UP000308836"/>
    </source>
</evidence>
<gene>
    <name evidence="1" type="ORF">E5336_05930</name>
</gene>
<protein>
    <submittedName>
        <fullName evidence="1">Uncharacterized protein</fullName>
    </submittedName>
</protein>
<sequence>MIDKFNMTKTDNVLATRRVLPDSIWKSANLAGIPISYARTNDLLNDVPVPEIKPSESNRILALRAAWEWMLDTIDTPLDWRTVEILHRIVAPFGHEGWLKRPEQAKADWDGWMRIENETERAISVLIGMTRLPWFQYDSESVALLAANKILIENGRGVLQIPVELDTTFRTLLDGEENTLKDWLFAHCLDGTVYSEQFLKEMENEEACKASVAKRKENS</sequence>
<reference evidence="1" key="1">
    <citation type="submission" date="2019-04" db="EMBL/GenBank/DDBJ databases">
        <title>Microbes associate with the intestines of laboratory mice.</title>
        <authorList>
            <person name="Navarre W."/>
            <person name="Wong E."/>
            <person name="Huang K."/>
            <person name="Tropini C."/>
            <person name="Ng K."/>
            <person name="Yu B."/>
        </authorList>
    </citation>
    <scope>NUCLEOTIDE SEQUENCE</scope>
    <source>
        <strain evidence="1">NM09_H32</strain>
    </source>
</reference>
<name>A0AC61R7A5_9FIRM</name>
<evidence type="ECO:0000313" key="1">
    <source>
        <dbReference type="EMBL" id="TGY66026.1"/>
    </source>
</evidence>
<dbReference type="Proteomes" id="UP000308836">
    <property type="component" value="Unassembled WGS sequence"/>
</dbReference>
<organism evidence="1 2">
    <name type="scientific">Dubosiella muris</name>
    <dbReference type="NCBI Taxonomy" id="3038133"/>
    <lineage>
        <taxon>Bacteria</taxon>
        <taxon>Bacillati</taxon>
        <taxon>Bacillota</taxon>
        <taxon>Erysipelotrichia</taxon>
        <taxon>Erysipelotrichales</taxon>
        <taxon>Erysipelotrichaceae</taxon>
        <taxon>Dubosiella</taxon>
    </lineage>
</organism>
<dbReference type="EMBL" id="SRYG01000010">
    <property type="protein sequence ID" value="TGY66026.1"/>
    <property type="molecule type" value="Genomic_DNA"/>
</dbReference>
<comment type="caution">
    <text evidence="1">The sequence shown here is derived from an EMBL/GenBank/DDBJ whole genome shotgun (WGS) entry which is preliminary data.</text>
</comment>